<evidence type="ECO:0000313" key="7">
    <source>
        <dbReference type="Proteomes" id="UP001328107"/>
    </source>
</evidence>
<evidence type="ECO:0000256" key="2">
    <source>
        <dbReference type="ARBA" id="ARBA00023127"/>
    </source>
</evidence>
<dbReference type="Pfam" id="PF00134">
    <property type="entry name" value="Cyclin_N"/>
    <property type="match status" value="1"/>
</dbReference>
<dbReference type="InterPro" id="IPR013763">
    <property type="entry name" value="Cyclin-like_dom"/>
</dbReference>
<keyword evidence="3" id="KW-0131">Cell cycle</keyword>
<evidence type="ECO:0000313" key="6">
    <source>
        <dbReference type="EMBL" id="GMR57219.1"/>
    </source>
</evidence>
<evidence type="ECO:0000256" key="4">
    <source>
        <dbReference type="RuleBase" id="RU000383"/>
    </source>
</evidence>
<dbReference type="InterPro" id="IPR006671">
    <property type="entry name" value="Cyclin_N"/>
</dbReference>
<dbReference type="GO" id="GO:0051301">
    <property type="term" value="P:cell division"/>
    <property type="evidence" value="ECO:0007669"/>
    <property type="project" value="UniProtKB-KW"/>
</dbReference>
<keyword evidence="7" id="KW-1185">Reference proteome</keyword>
<dbReference type="PROSITE" id="PS00292">
    <property type="entry name" value="CYCLINS"/>
    <property type="match status" value="1"/>
</dbReference>
<comment type="caution">
    <text evidence="6">The sequence shown here is derived from an EMBL/GenBank/DDBJ whole genome shotgun (WGS) entry which is preliminary data.</text>
</comment>
<sequence length="304" mass="34831">MQRFRKLSVNLCERLRASALKDPSQFTKKYHGVGPADEVWSVLCHKDELHSICDEKFMEPHGMEYMTPQMRATLVEWMQDVCWEENLHREIFHLAVDYLDRVMAKAPAMGITVPIRSYQLLGTTAIFIAAKYEETHPPKLEEIVNYTANACTADQVRQMELVVLKVLEWELDVMTPLHWAHIFFELLKGTSRSSTGVSSEEGFWTEDGQEDTSGTCDDEEFVSLANVVDVVILHVACRKYTNRTLAAAVMYSVFEEDRTKIEQVTGLSIREESVREACEWVYPIIQTVERHQEQESSGDGEESA</sequence>
<proteinExistence type="inferred from homology"/>
<accession>A0AAN5D7T6</accession>
<evidence type="ECO:0000256" key="3">
    <source>
        <dbReference type="ARBA" id="ARBA00023306"/>
    </source>
</evidence>
<keyword evidence="2 4" id="KW-0195">Cyclin</keyword>
<dbReference type="Proteomes" id="UP001328107">
    <property type="component" value="Unassembled WGS sequence"/>
</dbReference>
<organism evidence="6 7">
    <name type="scientific">Pristionchus mayeri</name>
    <dbReference type="NCBI Taxonomy" id="1317129"/>
    <lineage>
        <taxon>Eukaryota</taxon>
        <taxon>Metazoa</taxon>
        <taxon>Ecdysozoa</taxon>
        <taxon>Nematoda</taxon>
        <taxon>Chromadorea</taxon>
        <taxon>Rhabditida</taxon>
        <taxon>Rhabditina</taxon>
        <taxon>Diplogasteromorpha</taxon>
        <taxon>Diplogasteroidea</taxon>
        <taxon>Neodiplogasteridae</taxon>
        <taxon>Pristionchus</taxon>
    </lineage>
</organism>
<evidence type="ECO:0000259" key="5">
    <source>
        <dbReference type="SMART" id="SM00385"/>
    </source>
</evidence>
<dbReference type="InterPro" id="IPR048258">
    <property type="entry name" value="Cyclins_cyclin-box"/>
</dbReference>
<feature type="domain" description="Cyclin-like" evidence="5">
    <location>
        <begin position="76"/>
        <end position="165"/>
    </location>
</feature>
<dbReference type="EMBL" id="BTRK01000006">
    <property type="protein sequence ID" value="GMR57219.1"/>
    <property type="molecule type" value="Genomic_DNA"/>
</dbReference>
<comment type="similarity">
    <text evidence="4">Belongs to the cyclin family.</text>
</comment>
<dbReference type="AlphaFoldDB" id="A0AAN5D7T6"/>
<dbReference type="PANTHER" id="PTHR10177">
    <property type="entry name" value="CYCLINS"/>
    <property type="match status" value="1"/>
</dbReference>
<dbReference type="FunFam" id="1.10.472.10:FF:000001">
    <property type="entry name" value="G2/mitotic-specific cyclin"/>
    <property type="match status" value="1"/>
</dbReference>
<dbReference type="GO" id="GO:0000278">
    <property type="term" value="P:mitotic cell cycle"/>
    <property type="evidence" value="ECO:0007669"/>
    <property type="project" value="UniProtKB-ARBA"/>
</dbReference>
<dbReference type="SMART" id="SM00385">
    <property type="entry name" value="CYCLIN"/>
    <property type="match status" value="1"/>
</dbReference>
<gene>
    <name evidence="6" type="ORF">PMAYCL1PPCAC_27414</name>
</gene>
<protein>
    <recommendedName>
        <fullName evidence="5">Cyclin-like domain-containing protein</fullName>
    </recommendedName>
</protein>
<dbReference type="SUPFAM" id="SSF47954">
    <property type="entry name" value="Cyclin-like"/>
    <property type="match status" value="2"/>
</dbReference>
<dbReference type="InterPro" id="IPR039361">
    <property type="entry name" value="Cyclin"/>
</dbReference>
<keyword evidence="1" id="KW-0132">Cell division</keyword>
<reference evidence="7" key="1">
    <citation type="submission" date="2022-10" db="EMBL/GenBank/DDBJ databases">
        <title>Genome assembly of Pristionchus species.</title>
        <authorList>
            <person name="Yoshida K."/>
            <person name="Sommer R.J."/>
        </authorList>
    </citation>
    <scope>NUCLEOTIDE SEQUENCE [LARGE SCALE GENOMIC DNA]</scope>
    <source>
        <strain evidence="7">RS5460</strain>
    </source>
</reference>
<name>A0AAN5D7T6_9BILA</name>
<dbReference type="InterPro" id="IPR036915">
    <property type="entry name" value="Cyclin-like_sf"/>
</dbReference>
<dbReference type="Gene3D" id="1.10.472.10">
    <property type="entry name" value="Cyclin-like"/>
    <property type="match status" value="2"/>
</dbReference>
<evidence type="ECO:0000256" key="1">
    <source>
        <dbReference type="ARBA" id="ARBA00022618"/>
    </source>
</evidence>